<dbReference type="PROSITE" id="PS51163">
    <property type="entry name" value="YRDC"/>
    <property type="match status" value="1"/>
</dbReference>
<comment type="similarity">
    <text evidence="2">Belongs to the SUA5 family.</text>
</comment>
<accession>A0A1R1XPN9</accession>
<evidence type="ECO:0000256" key="8">
    <source>
        <dbReference type="ARBA" id="ARBA00022695"/>
    </source>
</evidence>
<sequence>MPFLCNTKNENQIDVQNVSMLGKDSGWPDWLSFSVACILNDETIAIPTETVYGLAANALSETAVRKIYLAKGRPSDNPLIVHVSSLEMLINLYKPDFESNSTSLSSSDTEGPQLLGIDVIPKIYHQLINSFWPGPLTIVLPKPKCIPKIILGNSEINSTVAFRLPSHPIARAIIECCGVPLAAPSANSSGLPSPTLASHVFKDLKGLIPLVVDSGSCEIGLESTVIDAISNKLPVKNINAIKNTLQSEISGEENHLDLLNQIDKFNSFTDISNNNLMVKIPCILRPGGVSYEQIINMAKSSPDQPFKNGNVNLNPLTQSSSNHKNAYSLNLWNEIIVYGKNFSDSGIESAPTTPGMKYKHYSPKAKVSLFIPGENSSLNSHSNPTHSIGGEYSQLLTKQKMLDYILNLPSSIDNEVSEESATKKFSSEILVGLVCLASDIKWLDLPRSKFSVEVFDTSLPDYESVIESFEIEKLSKPKNLIENVPTTVSRQDINTRSATEILHTDSDSIKIKLLIFLVKSKPVLGSNMFYLLRLADDLGAREVIIEGVTDSDEGMAIMNRLKKASTNHIYS</sequence>
<dbReference type="InterPro" id="IPR017945">
    <property type="entry name" value="DHBP_synth_RibB-like_a/b_dom"/>
</dbReference>
<dbReference type="EC" id="2.7.7.87" evidence="3"/>
<dbReference type="PANTHER" id="PTHR17490:SF16">
    <property type="entry name" value="THREONYLCARBAMOYL-AMP SYNTHASE"/>
    <property type="match status" value="1"/>
</dbReference>
<keyword evidence="7" id="KW-0819">tRNA processing</keyword>
<protein>
    <recommendedName>
        <fullName evidence="4">Threonylcarbamoyl-AMP synthase</fullName>
        <ecNumber evidence="3">2.7.7.87</ecNumber>
    </recommendedName>
    <alternativeName>
        <fullName evidence="11">L-threonylcarbamoyladenylate synthase</fullName>
    </alternativeName>
</protein>
<evidence type="ECO:0000256" key="3">
    <source>
        <dbReference type="ARBA" id="ARBA00012584"/>
    </source>
</evidence>
<dbReference type="GO" id="GO:0005737">
    <property type="term" value="C:cytoplasm"/>
    <property type="evidence" value="ECO:0007669"/>
    <property type="project" value="UniProtKB-SubCell"/>
</dbReference>
<evidence type="ECO:0000256" key="7">
    <source>
        <dbReference type="ARBA" id="ARBA00022694"/>
    </source>
</evidence>
<dbReference type="GO" id="GO:0005524">
    <property type="term" value="F:ATP binding"/>
    <property type="evidence" value="ECO:0007669"/>
    <property type="project" value="UniProtKB-KW"/>
</dbReference>
<keyword evidence="8" id="KW-0548">Nucleotidyltransferase</keyword>
<dbReference type="EMBL" id="LSSN01003212">
    <property type="protein sequence ID" value="OMJ14090.1"/>
    <property type="molecule type" value="Genomic_DNA"/>
</dbReference>
<dbReference type="InterPro" id="IPR006070">
    <property type="entry name" value="Sua5-like_dom"/>
</dbReference>
<gene>
    <name evidence="15" type="ORF">AYI70_g6487</name>
    <name evidence="14" type="ORF">AYI70_g8106</name>
</gene>
<evidence type="ECO:0000256" key="1">
    <source>
        <dbReference type="ARBA" id="ARBA00004496"/>
    </source>
</evidence>
<dbReference type="GO" id="GO:0000049">
    <property type="term" value="F:tRNA binding"/>
    <property type="evidence" value="ECO:0007669"/>
    <property type="project" value="TreeGrafter"/>
</dbReference>
<comment type="caution">
    <text evidence="15">The sequence shown here is derived from an EMBL/GenBank/DDBJ whole genome shotgun (WGS) entry which is preliminary data.</text>
</comment>
<keyword evidence="16" id="KW-1185">Reference proteome</keyword>
<evidence type="ECO:0000256" key="4">
    <source>
        <dbReference type="ARBA" id="ARBA00015492"/>
    </source>
</evidence>
<organism evidence="15 16">
    <name type="scientific">Smittium culicis</name>
    <dbReference type="NCBI Taxonomy" id="133412"/>
    <lineage>
        <taxon>Eukaryota</taxon>
        <taxon>Fungi</taxon>
        <taxon>Fungi incertae sedis</taxon>
        <taxon>Zoopagomycota</taxon>
        <taxon>Kickxellomycotina</taxon>
        <taxon>Harpellomycetes</taxon>
        <taxon>Harpellales</taxon>
        <taxon>Legeriomycetaceae</taxon>
        <taxon>Smittium</taxon>
    </lineage>
</organism>
<dbReference type="GO" id="GO:0006450">
    <property type="term" value="P:regulation of translational fidelity"/>
    <property type="evidence" value="ECO:0007669"/>
    <property type="project" value="TreeGrafter"/>
</dbReference>
<dbReference type="SUPFAM" id="SSF55821">
    <property type="entry name" value="YrdC/RibB"/>
    <property type="match status" value="1"/>
</dbReference>
<dbReference type="InterPro" id="IPR050156">
    <property type="entry name" value="TC-AMP_synthase_SUA5"/>
</dbReference>
<name>A0A1R1XPN9_9FUNG</name>
<dbReference type="EMBL" id="LSSN01002287">
    <property type="protein sequence ID" value="OMJ16604.1"/>
    <property type="molecule type" value="Genomic_DNA"/>
</dbReference>
<dbReference type="GO" id="GO:0061710">
    <property type="term" value="F:L-threonylcarbamoyladenylate synthase"/>
    <property type="evidence" value="ECO:0007669"/>
    <property type="project" value="UniProtKB-EC"/>
</dbReference>
<keyword evidence="6" id="KW-0808">Transferase</keyword>
<dbReference type="AlphaFoldDB" id="A0A1R1XPN9"/>
<dbReference type="Gene3D" id="3.90.870.10">
    <property type="entry name" value="DHBP synthase"/>
    <property type="match status" value="1"/>
</dbReference>
<dbReference type="InterPro" id="IPR005145">
    <property type="entry name" value="Sua5_C"/>
</dbReference>
<dbReference type="GO" id="GO:0008033">
    <property type="term" value="P:tRNA processing"/>
    <property type="evidence" value="ECO:0007669"/>
    <property type="project" value="UniProtKB-KW"/>
</dbReference>
<dbReference type="Pfam" id="PF03481">
    <property type="entry name" value="Sua5_C"/>
    <property type="match status" value="2"/>
</dbReference>
<keyword evidence="10" id="KW-0067">ATP-binding</keyword>
<keyword evidence="5" id="KW-0963">Cytoplasm</keyword>
<dbReference type="GO" id="GO:0003725">
    <property type="term" value="F:double-stranded RNA binding"/>
    <property type="evidence" value="ECO:0007669"/>
    <property type="project" value="InterPro"/>
</dbReference>
<evidence type="ECO:0000313" key="15">
    <source>
        <dbReference type="EMBL" id="OMJ16604.1"/>
    </source>
</evidence>
<keyword evidence="9" id="KW-0547">Nucleotide-binding</keyword>
<dbReference type="Pfam" id="PF01300">
    <property type="entry name" value="Sua5_yciO_yrdC"/>
    <property type="match status" value="1"/>
</dbReference>
<evidence type="ECO:0000313" key="14">
    <source>
        <dbReference type="EMBL" id="OMJ14090.1"/>
    </source>
</evidence>
<evidence type="ECO:0000256" key="10">
    <source>
        <dbReference type="ARBA" id="ARBA00022840"/>
    </source>
</evidence>
<comment type="subcellular location">
    <subcellularLocation>
        <location evidence="1">Cytoplasm</location>
    </subcellularLocation>
</comment>
<dbReference type="Gene3D" id="3.40.50.11030">
    <property type="entry name" value="Threonylcarbamoyl-AMP synthase, C-terminal domain"/>
    <property type="match status" value="1"/>
</dbReference>
<evidence type="ECO:0000256" key="6">
    <source>
        <dbReference type="ARBA" id="ARBA00022679"/>
    </source>
</evidence>
<evidence type="ECO:0000256" key="2">
    <source>
        <dbReference type="ARBA" id="ARBA00007663"/>
    </source>
</evidence>
<proteinExistence type="inferred from homology"/>
<comment type="catalytic activity">
    <reaction evidence="12">
        <text>L-threonine + hydrogencarbonate + ATP = L-threonylcarbamoyladenylate + diphosphate + H2O</text>
        <dbReference type="Rhea" id="RHEA:36407"/>
        <dbReference type="ChEBI" id="CHEBI:15377"/>
        <dbReference type="ChEBI" id="CHEBI:17544"/>
        <dbReference type="ChEBI" id="CHEBI:30616"/>
        <dbReference type="ChEBI" id="CHEBI:33019"/>
        <dbReference type="ChEBI" id="CHEBI:57926"/>
        <dbReference type="ChEBI" id="CHEBI:73682"/>
        <dbReference type="EC" id="2.7.7.87"/>
    </reaction>
</comment>
<dbReference type="STRING" id="133412.A0A1R1XPN9"/>
<evidence type="ECO:0000256" key="5">
    <source>
        <dbReference type="ARBA" id="ARBA00022490"/>
    </source>
</evidence>
<dbReference type="PANTHER" id="PTHR17490">
    <property type="entry name" value="SUA5"/>
    <property type="match status" value="1"/>
</dbReference>
<feature type="domain" description="YrdC-like" evidence="13">
    <location>
        <begin position="28"/>
        <end position="241"/>
    </location>
</feature>
<dbReference type="InterPro" id="IPR038385">
    <property type="entry name" value="Sua5/YwlC_C"/>
</dbReference>
<evidence type="ECO:0000259" key="13">
    <source>
        <dbReference type="PROSITE" id="PS51163"/>
    </source>
</evidence>
<evidence type="ECO:0000256" key="9">
    <source>
        <dbReference type="ARBA" id="ARBA00022741"/>
    </source>
</evidence>
<evidence type="ECO:0000256" key="11">
    <source>
        <dbReference type="ARBA" id="ARBA00029774"/>
    </source>
</evidence>
<evidence type="ECO:0000256" key="12">
    <source>
        <dbReference type="ARBA" id="ARBA00048366"/>
    </source>
</evidence>
<dbReference type="Proteomes" id="UP000187283">
    <property type="component" value="Unassembled WGS sequence"/>
</dbReference>
<evidence type="ECO:0000313" key="16">
    <source>
        <dbReference type="Proteomes" id="UP000187283"/>
    </source>
</evidence>
<dbReference type="OrthoDB" id="412787at2759"/>
<reference evidence="15 16" key="1">
    <citation type="submission" date="2017-01" db="EMBL/GenBank/DDBJ databases">
        <authorList>
            <person name="Mah S.A."/>
            <person name="Swanson W.J."/>
            <person name="Moy G.W."/>
            <person name="Vacquier V.D."/>
        </authorList>
    </citation>
    <scope>NUCLEOTIDE SEQUENCE [LARGE SCALE GENOMIC DNA]</scope>
    <source>
        <strain evidence="15 16">GSMNP</strain>
    </source>
</reference>